<dbReference type="EMBL" id="LT629757">
    <property type="protein sequence ID" value="SDR77869.1"/>
    <property type="molecule type" value="Genomic_DNA"/>
</dbReference>
<keyword evidence="9" id="KW-0902">Two-component regulatory system</keyword>
<evidence type="ECO:0000256" key="8">
    <source>
        <dbReference type="ARBA" id="ARBA00022840"/>
    </source>
</evidence>
<dbReference type="GO" id="GO:0030295">
    <property type="term" value="F:protein kinase activator activity"/>
    <property type="evidence" value="ECO:0007669"/>
    <property type="project" value="TreeGrafter"/>
</dbReference>
<keyword evidence="11" id="KW-0812">Transmembrane</keyword>
<feature type="transmembrane region" description="Helical" evidence="11">
    <location>
        <begin position="63"/>
        <end position="81"/>
    </location>
</feature>
<keyword evidence="4" id="KW-0597">Phosphoprotein</keyword>
<dbReference type="GO" id="GO:0005886">
    <property type="term" value="C:plasma membrane"/>
    <property type="evidence" value="ECO:0007669"/>
    <property type="project" value="UniProtKB-SubCell"/>
</dbReference>
<dbReference type="EC" id="2.7.13.3" evidence="3"/>
<dbReference type="Gene3D" id="3.30.565.10">
    <property type="entry name" value="Histidine kinase-like ATPase, C-terminal domain"/>
    <property type="match status" value="1"/>
</dbReference>
<dbReference type="Proteomes" id="UP000198859">
    <property type="component" value="Chromosome I"/>
</dbReference>
<dbReference type="SUPFAM" id="SSF55785">
    <property type="entry name" value="PYP-like sensor domain (PAS domain)"/>
    <property type="match status" value="1"/>
</dbReference>
<gene>
    <name evidence="13" type="ORF">SAMN04488570_0356</name>
</gene>
<keyword evidence="11" id="KW-0472">Membrane</keyword>
<feature type="transmembrane region" description="Helical" evidence="11">
    <location>
        <begin position="41"/>
        <end position="58"/>
    </location>
</feature>
<dbReference type="GO" id="GO:0000155">
    <property type="term" value="F:phosphorelay sensor kinase activity"/>
    <property type="evidence" value="ECO:0007669"/>
    <property type="project" value="InterPro"/>
</dbReference>
<dbReference type="InterPro" id="IPR035965">
    <property type="entry name" value="PAS-like_dom_sf"/>
</dbReference>
<dbReference type="Pfam" id="PF00512">
    <property type="entry name" value="HisKA"/>
    <property type="match status" value="1"/>
</dbReference>
<evidence type="ECO:0000256" key="10">
    <source>
        <dbReference type="ARBA" id="ARBA00039401"/>
    </source>
</evidence>
<feature type="transmembrane region" description="Helical" evidence="11">
    <location>
        <begin position="87"/>
        <end position="107"/>
    </location>
</feature>
<evidence type="ECO:0000256" key="4">
    <source>
        <dbReference type="ARBA" id="ARBA00022553"/>
    </source>
</evidence>
<feature type="transmembrane region" description="Helical" evidence="11">
    <location>
        <begin position="155"/>
        <end position="179"/>
    </location>
</feature>
<feature type="transmembrane region" description="Helical" evidence="11">
    <location>
        <begin position="119"/>
        <end position="143"/>
    </location>
</feature>
<keyword evidence="14" id="KW-1185">Reference proteome</keyword>
<evidence type="ECO:0000256" key="11">
    <source>
        <dbReference type="SAM" id="Phobius"/>
    </source>
</evidence>
<feature type="transmembrane region" description="Helical" evidence="11">
    <location>
        <begin position="266"/>
        <end position="286"/>
    </location>
</feature>
<dbReference type="STRING" id="642780.SAMN04488570_0356"/>
<dbReference type="OrthoDB" id="5241402at2"/>
<feature type="transmembrane region" description="Helical" evidence="11">
    <location>
        <begin position="191"/>
        <end position="210"/>
    </location>
</feature>
<dbReference type="SMART" id="SM00388">
    <property type="entry name" value="HisKA"/>
    <property type="match status" value="1"/>
</dbReference>
<keyword evidence="6" id="KW-0547">Nucleotide-binding</keyword>
<sequence length="654" mass="70207">MRVSTEPPVRGATIAFVACVFLVSPYVGLDSFEVDPRIAEVWPVGGTGFVLLTTVWWVRRAVLAAVLAAMVAVVVVTAVLLGSGPLAALWLGVMAVVQSLLMLLAYRRLRGRPGFAPEHALDVGAMLLSAAGSALVVGLLGGYPRLAVDEVASEVLLWWVLRSTVFCFGAAVIFTVLLHTRRPEVLRPSSWPNRVALAAVTVLCVVGTYHDPSLPLSWLLIVPCVWGGMTLTLRGTAYLVLYVSLVAAGMTYLPQNQFGYGGLLPAASIVDLLVIASTAFALLLALMREQRARLIAELDHQGRESESRRQLLETVLDAMNDGVMVVADGAVQTHNTATRTLLGRPVPHGAGVSWSETFAVAGPDGRPLTDDELRRLFGSGDAPPEVVEVRVGHGAGARVLAITAKALPTTGDEDDPRVLLLHDVTAQRARLRELTNFAGMVAHDLRGPLTVLDGWLEVAEDDESSAEESEASLVRAREASSRMRQVIEDWLNYTVVQEGRLRPEPVELHALVASLVESRRSHSSLDEEPRITLDLAHRVRGDAGLLRQLLDNLVDNAVKYTAPGQVPEVRVVSRDDEEPGWVRVEVVDAGVGIPEGQEELIFEEFHTGPVAGRSQGTGLGLALTRRIVALHGGTMAARRNPGGGSTFSFTVPAG</sequence>
<dbReference type="PROSITE" id="PS50109">
    <property type="entry name" value="HIS_KIN"/>
    <property type="match status" value="1"/>
</dbReference>
<dbReference type="RefSeq" id="WP_091725387.1">
    <property type="nucleotide sequence ID" value="NZ_LT629757.1"/>
</dbReference>
<evidence type="ECO:0000256" key="1">
    <source>
        <dbReference type="ARBA" id="ARBA00000085"/>
    </source>
</evidence>
<keyword evidence="8" id="KW-0067">ATP-binding</keyword>
<dbReference type="Gene3D" id="1.10.287.130">
    <property type="match status" value="1"/>
</dbReference>
<dbReference type="CDD" id="cd00082">
    <property type="entry name" value="HisKA"/>
    <property type="match status" value="1"/>
</dbReference>
<dbReference type="GO" id="GO:0005524">
    <property type="term" value="F:ATP binding"/>
    <property type="evidence" value="ECO:0007669"/>
    <property type="project" value="UniProtKB-KW"/>
</dbReference>
<evidence type="ECO:0000256" key="7">
    <source>
        <dbReference type="ARBA" id="ARBA00022777"/>
    </source>
</evidence>
<dbReference type="GO" id="GO:0000156">
    <property type="term" value="F:phosphorelay response regulator activity"/>
    <property type="evidence" value="ECO:0007669"/>
    <property type="project" value="TreeGrafter"/>
</dbReference>
<dbReference type="InterPro" id="IPR003594">
    <property type="entry name" value="HATPase_dom"/>
</dbReference>
<evidence type="ECO:0000256" key="9">
    <source>
        <dbReference type="ARBA" id="ARBA00023012"/>
    </source>
</evidence>
<evidence type="ECO:0000313" key="14">
    <source>
        <dbReference type="Proteomes" id="UP000198859"/>
    </source>
</evidence>
<dbReference type="InterPro" id="IPR036890">
    <property type="entry name" value="HATPase_C_sf"/>
</dbReference>
<evidence type="ECO:0000256" key="2">
    <source>
        <dbReference type="ARBA" id="ARBA00004236"/>
    </source>
</evidence>
<dbReference type="PANTHER" id="PTHR42878:SF7">
    <property type="entry name" value="SENSOR HISTIDINE KINASE GLRK"/>
    <property type="match status" value="1"/>
</dbReference>
<dbReference type="PRINTS" id="PR00344">
    <property type="entry name" value="BCTRLSENSOR"/>
</dbReference>
<keyword evidence="11" id="KW-1133">Transmembrane helix</keyword>
<dbReference type="InterPro" id="IPR003661">
    <property type="entry name" value="HisK_dim/P_dom"/>
</dbReference>
<reference evidence="14" key="1">
    <citation type="submission" date="2016-10" db="EMBL/GenBank/DDBJ databases">
        <authorList>
            <person name="Varghese N."/>
            <person name="Submissions S."/>
        </authorList>
    </citation>
    <scope>NUCLEOTIDE SEQUENCE [LARGE SCALE GENOMIC DNA]</scope>
    <source>
        <strain evidence="14">DSM 22127</strain>
    </source>
</reference>
<evidence type="ECO:0000256" key="6">
    <source>
        <dbReference type="ARBA" id="ARBA00022741"/>
    </source>
</evidence>
<accession>A0A1H1LVT9</accession>
<dbReference type="GO" id="GO:0007234">
    <property type="term" value="P:osmosensory signaling via phosphorelay pathway"/>
    <property type="evidence" value="ECO:0007669"/>
    <property type="project" value="TreeGrafter"/>
</dbReference>
<dbReference type="AlphaFoldDB" id="A0A1H1LVT9"/>
<organism evidence="13 14">
    <name type="scientific">Nocardioides scoriae</name>
    <dbReference type="NCBI Taxonomy" id="642780"/>
    <lineage>
        <taxon>Bacteria</taxon>
        <taxon>Bacillati</taxon>
        <taxon>Actinomycetota</taxon>
        <taxon>Actinomycetes</taxon>
        <taxon>Propionibacteriales</taxon>
        <taxon>Nocardioidaceae</taxon>
        <taxon>Nocardioides</taxon>
    </lineage>
</organism>
<keyword evidence="5" id="KW-0808">Transferase</keyword>
<protein>
    <recommendedName>
        <fullName evidence="10">Sensor-like histidine kinase SenX3</fullName>
        <ecNumber evidence="3">2.7.13.3</ecNumber>
    </recommendedName>
</protein>
<comment type="catalytic activity">
    <reaction evidence="1">
        <text>ATP + protein L-histidine = ADP + protein N-phospho-L-histidine.</text>
        <dbReference type="EC" id="2.7.13.3"/>
    </reaction>
</comment>
<name>A0A1H1LVT9_9ACTN</name>
<dbReference type="InterPro" id="IPR050351">
    <property type="entry name" value="BphY/WalK/GraS-like"/>
</dbReference>
<evidence type="ECO:0000259" key="12">
    <source>
        <dbReference type="PROSITE" id="PS50109"/>
    </source>
</evidence>
<comment type="subcellular location">
    <subcellularLocation>
        <location evidence="2">Cell membrane</location>
    </subcellularLocation>
</comment>
<dbReference type="Pfam" id="PF02518">
    <property type="entry name" value="HATPase_c"/>
    <property type="match status" value="1"/>
</dbReference>
<dbReference type="SUPFAM" id="SSF47384">
    <property type="entry name" value="Homodimeric domain of signal transducing histidine kinase"/>
    <property type="match status" value="1"/>
</dbReference>
<evidence type="ECO:0000256" key="5">
    <source>
        <dbReference type="ARBA" id="ARBA00022679"/>
    </source>
</evidence>
<dbReference type="InterPro" id="IPR005467">
    <property type="entry name" value="His_kinase_dom"/>
</dbReference>
<dbReference type="SUPFAM" id="SSF55874">
    <property type="entry name" value="ATPase domain of HSP90 chaperone/DNA topoisomerase II/histidine kinase"/>
    <property type="match status" value="1"/>
</dbReference>
<dbReference type="InterPro" id="IPR004358">
    <property type="entry name" value="Sig_transdc_His_kin-like_C"/>
</dbReference>
<dbReference type="PANTHER" id="PTHR42878">
    <property type="entry name" value="TWO-COMPONENT HISTIDINE KINASE"/>
    <property type="match status" value="1"/>
</dbReference>
<dbReference type="Gene3D" id="3.30.450.20">
    <property type="entry name" value="PAS domain"/>
    <property type="match status" value="1"/>
</dbReference>
<proteinExistence type="predicted"/>
<dbReference type="SMART" id="SM00387">
    <property type="entry name" value="HATPase_c"/>
    <property type="match status" value="1"/>
</dbReference>
<evidence type="ECO:0000313" key="13">
    <source>
        <dbReference type="EMBL" id="SDR77869.1"/>
    </source>
</evidence>
<feature type="domain" description="Histidine kinase" evidence="12">
    <location>
        <begin position="440"/>
        <end position="654"/>
    </location>
</feature>
<dbReference type="InterPro" id="IPR036097">
    <property type="entry name" value="HisK_dim/P_sf"/>
</dbReference>
<evidence type="ECO:0000256" key="3">
    <source>
        <dbReference type="ARBA" id="ARBA00012438"/>
    </source>
</evidence>
<keyword evidence="7 13" id="KW-0418">Kinase</keyword>
<feature type="transmembrane region" description="Helical" evidence="11">
    <location>
        <begin position="12"/>
        <end position="29"/>
    </location>
</feature>